<evidence type="ECO:0000313" key="2">
    <source>
        <dbReference type="EMBL" id="UWU19199.1"/>
    </source>
</evidence>
<feature type="chain" id="PRO_5046368627" evidence="1">
    <location>
        <begin position="27"/>
        <end position="323"/>
    </location>
</feature>
<proteinExistence type="predicted"/>
<reference evidence="2" key="1">
    <citation type="submission" date="2022-09" db="EMBL/GenBank/DDBJ databases">
        <title>Australian commercial rhizobial inoculants.</title>
        <authorList>
            <person name="Kohlmeier M.G."/>
            <person name="O'Hara G.W."/>
            <person name="Colombi E."/>
            <person name="Ramsay J.P."/>
            <person name="Terpolilli J."/>
        </authorList>
    </citation>
    <scope>NUCLEOTIDE SEQUENCE</scope>
    <source>
        <strain evidence="2">WSM1592</strain>
        <plasmid evidence="2">pWSM1592_2</plasmid>
    </source>
</reference>
<dbReference type="Pfam" id="PF13557">
    <property type="entry name" value="Phenol_MetA_deg"/>
    <property type="match status" value="1"/>
</dbReference>
<keyword evidence="3" id="KW-1185">Reference proteome</keyword>
<protein>
    <submittedName>
        <fullName evidence="2">Transporter</fullName>
    </submittedName>
</protein>
<keyword evidence="2" id="KW-0614">Plasmid</keyword>
<dbReference type="EMBL" id="CP104145">
    <property type="protein sequence ID" value="UWU19199.1"/>
    <property type="molecule type" value="Genomic_DNA"/>
</dbReference>
<organism evidence="2 3">
    <name type="scientific">Rhizobium sullae</name>
    <name type="common">Rhizobium hedysari</name>
    <dbReference type="NCBI Taxonomy" id="50338"/>
    <lineage>
        <taxon>Bacteria</taxon>
        <taxon>Pseudomonadati</taxon>
        <taxon>Pseudomonadota</taxon>
        <taxon>Alphaproteobacteria</taxon>
        <taxon>Hyphomicrobiales</taxon>
        <taxon>Rhizobiaceae</taxon>
        <taxon>Rhizobium/Agrobacterium group</taxon>
        <taxon>Rhizobium</taxon>
    </lineage>
</organism>
<sequence>MNATWGEYMMKLRVLASILAISCSFAANTVATSAYAAESGALPYQPGSSGDFIGVLPYIPGLFMQENLSYSNSYALVGDDGKTIPGSDLDLNVTTSTSRFLFSWGSIGDLHLYSQIIVPVVHGDTTVKFGGFTAADGSKTGFGNIFFGPIIGKYDFDEYNSITFGYDYASKLGNYSATDAFSPAVGYASHQPTFGFTHAGKDGFYFAALARGIFNETNDTTHYRTGNAINVDFRSGWQSGNWRAGVVGGFYDQFQSDSGDGAVNGKTRLLSIGPSISYDFGGPILNFNFRTTPIARNTTKSNSFWVSLAVPLWMPKPPSEADR</sequence>
<evidence type="ECO:0000256" key="1">
    <source>
        <dbReference type="SAM" id="SignalP"/>
    </source>
</evidence>
<accession>A0ABY5XX38</accession>
<gene>
    <name evidence="2" type="ORF">N2599_35975</name>
</gene>
<name>A0ABY5XX38_RHISU</name>
<dbReference type="InterPro" id="IPR025737">
    <property type="entry name" value="FApF"/>
</dbReference>
<keyword evidence="1" id="KW-0732">Signal</keyword>
<dbReference type="Proteomes" id="UP001060123">
    <property type="component" value="Plasmid pWSM1592_2"/>
</dbReference>
<dbReference type="RefSeq" id="WP_027511235.1">
    <property type="nucleotide sequence ID" value="NZ_CP104145.1"/>
</dbReference>
<geneLocation type="plasmid" evidence="2 3">
    <name>pWSM1592_2</name>
</geneLocation>
<evidence type="ECO:0000313" key="3">
    <source>
        <dbReference type="Proteomes" id="UP001060123"/>
    </source>
</evidence>
<feature type="signal peptide" evidence="1">
    <location>
        <begin position="1"/>
        <end position="26"/>
    </location>
</feature>